<dbReference type="Proteomes" id="UP000316614">
    <property type="component" value="Chromosome"/>
</dbReference>
<accession>A0A514CPA5</accession>
<dbReference type="Gene3D" id="3.20.20.140">
    <property type="entry name" value="Metal-dependent hydrolases"/>
    <property type="match status" value="1"/>
</dbReference>
<proteinExistence type="predicted"/>
<evidence type="ECO:0000313" key="3">
    <source>
        <dbReference type="Proteomes" id="UP000316614"/>
    </source>
</evidence>
<evidence type="ECO:0000259" key="1">
    <source>
        <dbReference type="SMART" id="SM00481"/>
    </source>
</evidence>
<dbReference type="GO" id="GO:0035312">
    <property type="term" value="F:5'-3' DNA exonuclease activity"/>
    <property type="evidence" value="ECO:0007669"/>
    <property type="project" value="TreeGrafter"/>
</dbReference>
<keyword evidence="3" id="KW-1185">Reference proteome</keyword>
<dbReference type="InterPro" id="IPR032165">
    <property type="entry name" value="DUF5001"/>
</dbReference>
<dbReference type="InterPro" id="IPR016195">
    <property type="entry name" value="Pol/histidinol_Pase-like"/>
</dbReference>
<dbReference type="EMBL" id="CP041253">
    <property type="protein sequence ID" value="QDH81574.1"/>
    <property type="molecule type" value="Genomic_DNA"/>
</dbReference>
<dbReference type="SUPFAM" id="SSF89550">
    <property type="entry name" value="PHP domain-like"/>
    <property type="match status" value="1"/>
</dbReference>
<reference evidence="2 3" key="1">
    <citation type="submission" date="2019-06" db="EMBL/GenBank/DDBJ databases">
        <title>Echinicola alkalisoli sp. nov. isolated from saline soil.</title>
        <authorList>
            <person name="Sun J.-Q."/>
            <person name="Xu L."/>
        </authorList>
    </citation>
    <scope>NUCLEOTIDE SEQUENCE [LARGE SCALE GENOMIC DNA]</scope>
    <source>
        <strain evidence="2 3">LN3S3</strain>
    </source>
</reference>
<organism evidence="2 3">
    <name type="scientific">Echinicola soli</name>
    <dbReference type="NCBI Taxonomy" id="2591634"/>
    <lineage>
        <taxon>Bacteria</taxon>
        <taxon>Pseudomonadati</taxon>
        <taxon>Bacteroidota</taxon>
        <taxon>Cytophagia</taxon>
        <taxon>Cytophagales</taxon>
        <taxon>Cyclobacteriaceae</taxon>
        <taxon>Echinicola</taxon>
    </lineage>
</organism>
<dbReference type="AlphaFoldDB" id="A0A514CPA5"/>
<feature type="domain" description="Polymerase/histidinol phosphatase N-terminal" evidence="1">
    <location>
        <begin position="30"/>
        <end position="107"/>
    </location>
</feature>
<dbReference type="InterPro" id="IPR052018">
    <property type="entry name" value="PHP_domain"/>
</dbReference>
<dbReference type="OrthoDB" id="9804333at2"/>
<dbReference type="InterPro" id="IPR003141">
    <property type="entry name" value="Pol/His_phosphatase_N"/>
</dbReference>
<evidence type="ECO:0000313" key="2">
    <source>
        <dbReference type="EMBL" id="QDH81574.1"/>
    </source>
</evidence>
<dbReference type="SMART" id="SM00481">
    <property type="entry name" value="POLIIIAc"/>
    <property type="match status" value="1"/>
</dbReference>
<protein>
    <submittedName>
        <fullName evidence="2">PHP domain-containing protein</fullName>
    </submittedName>
</protein>
<name>A0A514CPA5_9BACT</name>
<sequence length="377" mass="43423">MVLLSTLGNVFAQRSKIIIPDIAGYQTLKGDFHMHTVFSDGHVWPTFRVNEALRDGMDVIAITEHMDYEGFPEEIERDYNKSYEIAAEAAKDKGLMVIKGVEISPRVPPYHHNAIFLEDANSLPMEYMKNTHKKFIMKDSITREQLMEPFLEAQRQGAFVSYNHPSYNWWDKKDTVLFTDFHQELLDKGILGGVEVVNSGRYNIIAHRMAMKYNLTMLCNTDEHYDMYPRYVDTHRPMTLVFVEEKTPEGVEEAMRAKRTALYFGDYVVARQPEAEALFKAAVGVDAEKKDRKGEPIIVVTLKNTSDIPFHLQLKSRYNIELLPLGQLILGAQEEKEVVLKEVWDTPDETKLEVKVENILVTPDEAMLTQFTFSDFE</sequence>
<dbReference type="Pfam" id="PF02811">
    <property type="entry name" value="PHP"/>
    <property type="match status" value="1"/>
</dbReference>
<dbReference type="GO" id="GO:0004534">
    <property type="term" value="F:5'-3' RNA exonuclease activity"/>
    <property type="evidence" value="ECO:0007669"/>
    <property type="project" value="TreeGrafter"/>
</dbReference>
<dbReference type="InterPro" id="IPR004013">
    <property type="entry name" value="PHP_dom"/>
</dbReference>
<dbReference type="PANTHER" id="PTHR42924:SF3">
    <property type="entry name" value="POLYMERASE_HISTIDINOL PHOSPHATASE N-TERMINAL DOMAIN-CONTAINING PROTEIN"/>
    <property type="match status" value="1"/>
</dbReference>
<gene>
    <name evidence="2" type="ORF">FKX85_12425</name>
</gene>
<dbReference type="Pfam" id="PF16392">
    <property type="entry name" value="DUF5001"/>
    <property type="match status" value="1"/>
</dbReference>
<dbReference type="KEGG" id="echi:FKX85_12425"/>
<dbReference type="PANTHER" id="PTHR42924">
    <property type="entry name" value="EXONUCLEASE"/>
    <property type="match status" value="1"/>
</dbReference>